<sequence>MLSTTLYRRKKIGLLATQRWGESLPKFKSPDTKQQLTEFASRITPECGIPELNFNADGIARHIKNFFTEQRRYRKIKTTSCKVCFLLSRDFDKGSLIGELSASGISFASGSERESSPPSEGGDTEPVDEDIDDDDDSCISESPPCSQVPSFVASKGMSAWPLAVNQAIVKGVFGRILNRHDIVDILKKRFSVQQRSLTNLKPTELMSVLARKLVQNDYCKVKEVVKNIHEDITVFKEIAV</sequence>
<proteinExistence type="predicted"/>
<evidence type="ECO:0000313" key="2">
    <source>
        <dbReference type="EMBL" id="CAH3133498.1"/>
    </source>
</evidence>
<dbReference type="AlphaFoldDB" id="A0AAU9X2M2"/>
<organism evidence="2 3">
    <name type="scientific">Pocillopora meandrina</name>
    <dbReference type="NCBI Taxonomy" id="46732"/>
    <lineage>
        <taxon>Eukaryota</taxon>
        <taxon>Metazoa</taxon>
        <taxon>Cnidaria</taxon>
        <taxon>Anthozoa</taxon>
        <taxon>Hexacorallia</taxon>
        <taxon>Scleractinia</taxon>
        <taxon>Astrocoeniina</taxon>
        <taxon>Pocilloporidae</taxon>
        <taxon>Pocillopora</taxon>
    </lineage>
</organism>
<protein>
    <submittedName>
        <fullName evidence="2">Uncharacterized protein</fullName>
    </submittedName>
</protein>
<dbReference type="EMBL" id="CALNXJ010000027">
    <property type="protein sequence ID" value="CAH3133498.1"/>
    <property type="molecule type" value="Genomic_DNA"/>
</dbReference>
<gene>
    <name evidence="2" type="ORF">PMEA_00015118</name>
</gene>
<reference evidence="2 3" key="1">
    <citation type="submission" date="2022-05" db="EMBL/GenBank/DDBJ databases">
        <authorList>
            <consortium name="Genoscope - CEA"/>
            <person name="William W."/>
        </authorList>
    </citation>
    <scope>NUCLEOTIDE SEQUENCE [LARGE SCALE GENOMIC DNA]</scope>
</reference>
<feature type="region of interest" description="Disordered" evidence="1">
    <location>
        <begin position="108"/>
        <end position="146"/>
    </location>
</feature>
<feature type="compositionally biased region" description="Acidic residues" evidence="1">
    <location>
        <begin position="122"/>
        <end position="138"/>
    </location>
</feature>
<dbReference type="Proteomes" id="UP001159428">
    <property type="component" value="Unassembled WGS sequence"/>
</dbReference>
<keyword evidence="3" id="KW-1185">Reference proteome</keyword>
<evidence type="ECO:0000313" key="3">
    <source>
        <dbReference type="Proteomes" id="UP001159428"/>
    </source>
</evidence>
<comment type="caution">
    <text evidence="2">The sequence shown here is derived from an EMBL/GenBank/DDBJ whole genome shotgun (WGS) entry which is preliminary data.</text>
</comment>
<name>A0AAU9X2M2_9CNID</name>
<accession>A0AAU9X2M2</accession>
<evidence type="ECO:0000256" key="1">
    <source>
        <dbReference type="SAM" id="MobiDB-lite"/>
    </source>
</evidence>